<comment type="caution">
    <text evidence="6">The sequence shown here is derived from an EMBL/GenBank/DDBJ whole genome shotgun (WGS) entry which is preliminary data.</text>
</comment>
<sequence>MTTWGTVKCVMLGDDGVGKTCLLTSYQEKRFPDGYIPSTYGAHSETVFIGDTLYTLAVFDTSCDPQYTRLRPLLYPQTDIFLLCFNVVSPSSFASVRDVYVAEANHFCAGVPTVVVGLQIDLRESVKRRGVSEVISRAQGEEMAWAIGASAYVECSAKTGVGVQGVFVKAVVVAAESQTRFRDSDGNRQVEGGAGVEGARKRLFRRRTGRCIVL</sequence>
<dbReference type="SMART" id="SM00173">
    <property type="entry name" value="RAS"/>
    <property type="match status" value="1"/>
</dbReference>
<dbReference type="PROSITE" id="PS51420">
    <property type="entry name" value="RHO"/>
    <property type="match status" value="1"/>
</dbReference>
<keyword evidence="3" id="KW-0547">Nucleotide-binding</keyword>
<keyword evidence="5" id="KW-0472">Membrane</keyword>
<proteinExistence type="predicted"/>
<reference evidence="6 7" key="1">
    <citation type="journal article" date="2024" name="J Genomics">
        <title>Draft genome sequencing and assembly of Favolaschia claudopus CIRM-BRFM 2984 isolated from oak limbs.</title>
        <authorList>
            <person name="Navarro D."/>
            <person name="Drula E."/>
            <person name="Chaduli D."/>
            <person name="Cazenave R."/>
            <person name="Ahrendt S."/>
            <person name="Wang J."/>
            <person name="Lipzen A."/>
            <person name="Daum C."/>
            <person name="Barry K."/>
            <person name="Grigoriev I.V."/>
            <person name="Favel A."/>
            <person name="Rosso M.N."/>
            <person name="Martin F."/>
        </authorList>
    </citation>
    <scope>NUCLEOTIDE SEQUENCE [LARGE SCALE GENOMIC DNA]</scope>
    <source>
        <strain evidence="6 7">CIRM-BRFM 2984</strain>
    </source>
</reference>
<dbReference type="NCBIfam" id="TIGR00231">
    <property type="entry name" value="small_GTP"/>
    <property type="match status" value="1"/>
</dbReference>
<dbReference type="SMART" id="SM00174">
    <property type="entry name" value="RHO"/>
    <property type="match status" value="1"/>
</dbReference>
<evidence type="ECO:0000313" key="6">
    <source>
        <dbReference type="EMBL" id="KAK7048762.1"/>
    </source>
</evidence>
<dbReference type="InterPro" id="IPR005225">
    <property type="entry name" value="Small_GTP-bd"/>
</dbReference>
<evidence type="ECO:0000256" key="4">
    <source>
        <dbReference type="ARBA" id="ARBA00023134"/>
    </source>
</evidence>
<dbReference type="FunFam" id="3.40.50.300:FF:002060">
    <property type="entry name" value="Rho family GTPase"/>
    <property type="match status" value="1"/>
</dbReference>
<dbReference type="PROSITE" id="PS51419">
    <property type="entry name" value="RAB"/>
    <property type="match status" value="1"/>
</dbReference>
<comment type="subcellular location">
    <subcellularLocation>
        <location evidence="1">Membrane</location>
    </subcellularLocation>
</comment>
<dbReference type="PANTHER" id="PTHR24072">
    <property type="entry name" value="RHO FAMILY GTPASE"/>
    <property type="match status" value="1"/>
</dbReference>
<dbReference type="Gene3D" id="3.40.50.300">
    <property type="entry name" value="P-loop containing nucleotide triphosphate hydrolases"/>
    <property type="match status" value="1"/>
</dbReference>
<name>A0AAW0D8Y8_9AGAR</name>
<dbReference type="Proteomes" id="UP001362999">
    <property type="component" value="Unassembled WGS sequence"/>
</dbReference>
<dbReference type="PRINTS" id="PR00449">
    <property type="entry name" value="RASTRNSFRMNG"/>
</dbReference>
<evidence type="ECO:0000256" key="2">
    <source>
        <dbReference type="ARBA" id="ARBA00022481"/>
    </source>
</evidence>
<dbReference type="EMBL" id="JAWWNJ010000009">
    <property type="protein sequence ID" value="KAK7048762.1"/>
    <property type="molecule type" value="Genomic_DNA"/>
</dbReference>
<protein>
    <submittedName>
        <fullName evidence="6">P-loop containing nucleoside triphosphate hydrolase protein</fullName>
    </submittedName>
</protein>
<dbReference type="SMART" id="SM00175">
    <property type="entry name" value="RAB"/>
    <property type="match status" value="1"/>
</dbReference>
<keyword evidence="4" id="KW-0342">GTP-binding</keyword>
<keyword evidence="6" id="KW-0378">Hydrolase</keyword>
<dbReference type="GO" id="GO:0016020">
    <property type="term" value="C:membrane"/>
    <property type="evidence" value="ECO:0007669"/>
    <property type="project" value="UniProtKB-SubCell"/>
</dbReference>
<dbReference type="Pfam" id="PF00071">
    <property type="entry name" value="Ras"/>
    <property type="match status" value="1"/>
</dbReference>
<evidence type="ECO:0000256" key="3">
    <source>
        <dbReference type="ARBA" id="ARBA00022741"/>
    </source>
</evidence>
<dbReference type="InterPro" id="IPR027417">
    <property type="entry name" value="P-loop_NTPase"/>
</dbReference>
<dbReference type="SUPFAM" id="SSF52540">
    <property type="entry name" value="P-loop containing nucleoside triphosphate hydrolases"/>
    <property type="match status" value="1"/>
</dbReference>
<dbReference type="CDD" id="cd00157">
    <property type="entry name" value="Rho"/>
    <property type="match status" value="1"/>
</dbReference>
<gene>
    <name evidence="6" type="ORF">R3P38DRAFT_3307550</name>
</gene>
<organism evidence="6 7">
    <name type="scientific">Favolaschia claudopus</name>
    <dbReference type="NCBI Taxonomy" id="2862362"/>
    <lineage>
        <taxon>Eukaryota</taxon>
        <taxon>Fungi</taxon>
        <taxon>Dikarya</taxon>
        <taxon>Basidiomycota</taxon>
        <taxon>Agaricomycotina</taxon>
        <taxon>Agaricomycetes</taxon>
        <taxon>Agaricomycetidae</taxon>
        <taxon>Agaricales</taxon>
        <taxon>Marasmiineae</taxon>
        <taxon>Mycenaceae</taxon>
        <taxon>Favolaschia</taxon>
    </lineage>
</organism>
<dbReference type="GO" id="GO:0005525">
    <property type="term" value="F:GTP binding"/>
    <property type="evidence" value="ECO:0007669"/>
    <property type="project" value="UniProtKB-KW"/>
</dbReference>
<accession>A0AAW0D8Y8</accession>
<evidence type="ECO:0000256" key="1">
    <source>
        <dbReference type="ARBA" id="ARBA00004370"/>
    </source>
</evidence>
<dbReference type="InterPro" id="IPR001806">
    <property type="entry name" value="Small_GTPase"/>
</dbReference>
<evidence type="ECO:0000256" key="5">
    <source>
        <dbReference type="ARBA" id="ARBA00023136"/>
    </source>
</evidence>
<keyword evidence="7" id="KW-1185">Reference proteome</keyword>
<dbReference type="GO" id="GO:0003924">
    <property type="term" value="F:GTPase activity"/>
    <property type="evidence" value="ECO:0007669"/>
    <property type="project" value="InterPro"/>
</dbReference>
<dbReference type="AlphaFoldDB" id="A0AAW0D8Y8"/>
<keyword evidence="2" id="KW-0488">Methylation</keyword>
<dbReference type="PROSITE" id="PS51421">
    <property type="entry name" value="RAS"/>
    <property type="match status" value="1"/>
</dbReference>
<dbReference type="InterPro" id="IPR003578">
    <property type="entry name" value="Small_GTPase_Rho"/>
</dbReference>
<evidence type="ECO:0000313" key="7">
    <source>
        <dbReference type="Proteomes" id="UP001362999"/>
    </source>
</evidence>
<dbReference type="GO" id="GO:0007264">
    <property type="term" value="P:small GTPase-mediated signal transduction"/>
    <property type="evidence" value="ECO:0007669"/>
    <property type="project" value="InterPro"/>
</dbReference>